<sequence length="95" mass="10862">MAPEVDALLRVYERSKDADIERVSWAPLPTLHSGPDKNNPNLRIYMIEVMSLSSLSGCYYSPNLEFMTCSTPKKKKKLSCWAESEVERQKSEAHK</sequence>
<reference evidence="3" key="1">
    <citation type="submission" date="2016-06" db="UniProtKB">
        <authorList>
            <consortium name="WormBaseParasite"/>
        </authorList>
    </citation>
    <scope>IDENTIFICATION</scope>
</reference>
<dbReference type="WBParaSite" id="GPUH_0002641901-mRNA-1">
    <property type="protein sequence ID" value="GPUH_0002641901-mRNA-1"/>
    <property type="gene ID" value="GPUH_0002641901"/>
</dbReference>
<proteinExistence type="predicted"/>
<dbReference type="EMBL" id="UYRT01110481">
    <property type="protein sequence ID" value="VDN45490.1"/>
    <property type="molecule type" value="Genomic_DNA"/>
</dbReference>
<dbReference type="Proteomes" id="UP000271098">
    <property type="component" value="Unassembled WGS sequence"/>
</dbReference>
<dbReference type="OrthoDB" id="2526284at2759"/>
<protein>
    <submittedName>
        <fullName evidence="3">Protein kinase domain-containing protein</fullName>
    </submittedName>
</protein>
<gene>
    <name evidence="1" type="ORF">GPUH_LOCUS26390</name>
</gene>
<name>A0A183EZJ8_9BILA</name>
<evidence type="ECO:0000313" key="3">
    <source>
        <dbReference type="WBParaSite" id="GPUH_0002641901-mRNA-1"/>
    </source>
</evidence>
<evidence type="ECO:0000313" key="2">
    <source>
        <dbReference type="Proteomes" id="UP000271098"/>
    </source>
</evidence>
<keyword evidence="2" id="KW-1185">Reference proteome</keyword>
<organism evidence="3">
    <name type="scientific">Gongylonema pulchrum</name>
    <dbReference type="NCBI Taxonomy" id="637853"/>
    <lineage>
        <taxon>Eukaryota</taxon>
        <taxon>Metazoa</taxon>
        <taxon>Ecdysozoa</taxon>
        <taxon>Nematoda</taxon>
        <taxon>Chromadorea</taxon>
        <taxon>Rhabditida</taxon>
        <taxon>Spirurina</taxon>
        <taxon>Spiruromorpha</taxon>
        <taxon>Spiruroidea</taxon>
        <taxon>Gongylonematidae</taxon>
        <taxon>Gongylonema</taxon>
    </lineage>
</organism>
<accession>A0A183EZJ8</accession>
<reference evidence="1 2" key="2">
    <citation type="submission" date="2018-11" db="EMBL/GenBank/DDBJ databases">
        <authorList>
            <consortium name="Pathogen Informatics"/>
        </authorList>
    </citation>
    <scope>NUCLEOTIDE SEQUENCE [LARGE SCALE GENOMIC DNA]</scope>
</reference>
<evidence type="ECO:0000313" key="1">
    <source>
        <dbReference type="EMBL" id="VDN45490.1"/>
    </source>
</evidence>
<dbReference type="AlphaFoldDB" id="A0A183EZJ8"/>